<dbReference type="EMBL" id="UINC01008504">
    <property type="protein sequence ID" value="SVA38252.1"/>
    <property type="molecule type" value="Genomic_DNA"/>
</dbReference>
<sequence>MAEIKTIHRKGEAPIVLDLENFAHLEYGMIEIEKADLPSGGSNGRCYKYTVANSVSTVTGYRQGTKKEVSSYVSTLITDLNIRTIPKKKL</sequence>
<organism evidence="1">
    <name type="scientific">marine metagenome</name>
    <dbReference type="NCBI Taxonomy" id="408172"/>
    <lineage>
        <taxon>unclassified sequences</taxon>
        <taxon>metagenomes</taxon>
        <taxon>ecological metagenomes</taxon>
    </lineage>
</organism>
<gene>
    <name evidence="1" type="ORF">METZ01_LOCUS91106</name>
</gene>
<evidence type="ECO:0000313" key="1">
    <source>
        <dbReference type="EMBL" id="SVA38252.1"/>
    </source>
</evidence>
<proteinExistence type="predicted"/>
<reference evidence="1" key="1">
    <citation type="submission" date="2018-05" db="EMBL/GenBank/DDBJ databases">
        <authorList>
            <person name="Lanie J.A."/>
            <person name="Ng W.-L."/>
            <person name="Kazmierczak K.M."/>
            <person name="Andrzejewski T.M."/>
            <person name="Davidsen T.M."/>
            <person name="Wayne K.J."/>
            <person name="Tettelin H."/>
            <person name="Glass J.I."/>
            <person name="Rusch D."/>
            <person name="Podicherti R."/>
            <person name="Tsui H.-C.T."/>
            <person name="Winkler M.E."/>
        </authorList>
    </citation>
    <scope>NUCLEOTIDE SEQUENCE</scope>
</reference>
<name>A0A381VD26_9ZZZZ</name>
<protein>
    <submittedName>
        <fullName evidence="1">Uncharacterized protein</fullName>
    </submittedName>
</protein>
<dbReference type="AlphaFoldDB" id="A0A381VD26"/>
<accession>A0A381VD26</accession>